<evidence type="ECO:0000313" key="2">
    <source>
        <dbReference type="EMBL" id="PIO22715.1"/>
    </source>
</evidence>
<reference evidence="3" key="1">
    <citation type="journal article" date="2017" name="Nat. Commun.">
        <title>The North American bullfrog draft genome provides insight into hormonal regulation of long noncoding RNA.</title>
        <authorList>
            <person name="Hammond S.A."/>
            <person name="Warren R.L."/>
            <person name="Vandervalk B.P."/>
            <person name="Kucuk E."/>
            <person name="Khan H."/>
            <person name="Gibb E.A."/>
            <person name="Pandoh P."/>
            <person name="Kirk H."/>
            <person name="Zhao Y."/>
            <person name="Jones M."/>
            <person name="Mungall A.J."/>
            <person name="Coope R."/>
            <person name="Pleasance S."/>
            <person name="Moore R.A."/>
            <person name="Holt R.A."/>
            <person name="Round J.M."/>
            <person name="Ohora S."/>
            <person name="Walle B.V."/>
            <person name="Veldhoen N."/>
            <person name="Helbing C.C."/>
            <person name="Birol I."/>
        </authorList>
    </citation>
    <scope>NUCLEOTIDE SEQUENCE [LARGE SCALE GENOMIC DNA]</scope>
</reference>
<feature type="region of interest" description="Disordered" evidence="1">
    <location>
        <begin position="146"/>
        <end position="179"/>
    </location>
</feature>
<sequence>MPQVYTIDYPNGTVTTISNFTLRVPRGMEEKVVCVVSHPALPSDKYLSEFLKDTRFSFRRQHMLYKQISEGFIAKWKSMSKLQRAANLIGQGRGFQSLVYKIAEIWVQKFSLKYIPPFPPGIEIHFGCTKPRYDLIEVVMTSSLSREGGTQQAPPTTGFLQKSTGGGGAKTSHPAIVEQ</sequence>
<dbReference type="AlphaFoldDB" id="A0A2G9R4H9"/>
<accession>A0A2G9R4H9</accession>
<organism evidence="2 3">
    <name type="scientific">Aquarana catesbeiana</name>
    <name type="common">American bullfrog</name>
    <name type="synonym">Rana catesbeiana</name>
    <dbReference type="NCBI Taxonomy" id="8400"/>
    <lineage>
        <taxon>Eukaryota</taxon>
        <taxon>Metazoa</taxon>
        <taxon>Chordata</taxon>
        <taxon>Craniata</taxon>
        <taxon>Vertebrata</taxon>
        <taxon>Euteleostomi</taxon>
        <taxon>Amphibia</taxon>
        <taxon>Batrachia</taxon>
        <taxon>Anura</taxon>
        <taxon>Neobatrachia</taxon>
        <taxon>Ranoidea</taxon>
        <taxon>Ranidae</taxon>
        <taxon>Aquarana</taxon>
    </lineage>
</organism>
<evidence type="ECO:0000313" key="3">
    <source>
        <dbReference type="Proteomes" id="UP000228934"/>
    </source>
</evidence>
<dbReference type="Gene3D" id="2.60.40.10">
    <property type="entry name" value="Immunoglobulins"/>
    <property type="match status" value="1"/>
</dbReference>
<evidence type="ECO:0000256" key="1">
    <source>
        <dbReference type="SAM" id="MobiDB-lite"/>
    </source>
</evidence>
<keyword evidence="3" id="KW-1185">Reference proteome</keyword>
<protein>
    <submittedName>
        <fullName evidence="2">Uncharacterized protein</fullName>
    </submittedName>
</protein>
<gene>
    <name evidence="2" type="ORF">AB205_0076570</name>
</gene>
<dbReference type="InterPro" id="IPR013783">
    <property type="entry name" value="Ig-like_fold"/>
</dbReference>
<proteinExistence type="predicted"/>
<name>A0A2G9R4H9_AQUCT</name>
<dbReference type="EMBL" id="KV982321">
    <property type="protein sequence ID" value="PIO22715.1"/>
    <property type="molecule type" value="Genomic_DNA"/>
</dbReference>
<dbReference type="Proteomes" id="UP000228934">
    <property type="component" value="Unassembled WGS sequence"/>
</dbReference>
<feature type="compositionally biased region" description="Polar residues" evidence="1">
    <location>
        <begin position="146"/>
        <end position="163"/>
    </location>
</feature>